<comment type="caution">
    <text evidence="2">The sequence shown here is derived from an EMBL/GenBank/DDBJ whole genome shotgun (WGS) entry which is preliminary data.</text>
</comment>
<reference evidence="2" key="1">
    <citation type="submission" date="2021-03" db="EMBL/GenBank/DDBJ databases">
        <title>novel species isolated from a fishpond in China.</title>
        <authorList>
            <person name="Lu H."/>
            <person name="Cai Z."/>
        </authorList>
    </citation>
    <scope>NUCLEOTIDE SEQUENCE</scope>
    <source>
        <strain evidence="2">JCM 30855</strain>
    </source>
</reference>
<dbReference type="RefSeq" id="WP_206573529.1">
    <property type="nucleotide sequence ID" value="NZ_JAFKCV010000004.1"/>
</dbReference>
<accession>A0A939IRE5</accession>
<dbReference type="EMBL" id="JAFKCV010000004">
    <property type="protein sequence ID" value="MBN7825421.1"/>
    <property type="molecule type" value="Genomic_DNA"/>
</dbReference>
<feature type="region of interest" description="Disordered" evidence="1">
    <location>
        <begin position="85"/>
        <end position="116"/>
    </location>
</feature>
<evidence type="ECO:0000313" key="3">
    <source>
        <dbReference type="Proteomes" id="UP000664654"/>
    </source>
</evidence>
<gene>
    <name evidence="2" type="ORF">J0A66_09330</name>
</gene>
<keyword evidence="3" id="KW-1185">Reference proteome</keyword>
<feature type="compositionally biased region" description="Basic and acidic residues" evidence="1">
    <location>
        <begin position="103"/>
        <end position="116"/>
    </location>
</feature>
<name>A0A939IRE5_9ALTE</name>
<sequence>MKALLMGLAVTVTLAGCASDPESKYASLDNLSDTEQNQALKECFKLDKKSQRHECIAAYAPPEIGFRCERVQVTGTRFGERVCTTQRQRDEVQTDSQRSFSEVQRRNKFVKDQADL</sequence>
<dbReference type="AlphaFoldDB" id="A0A939IRE5"/>
<dbReference type="PROSITE" id="PS51257">
    <property type="entry name" value="PROKAR_LIPOPROTEIN"/>
    <property type="match status" value="1"/>
</dbReference>
<evidence type="ECO:0000256" key="1">
    <source>
        <dbReference type="SAM" id="MobiDB-lite"/>
    </source>
</evidence>
<dbReference type="Proteomes" id="UP000664654">
    <property type="component" value="Unassembled WGS sequence"/>
</dbReference>
<evidence type="ECO:0008006" key="4">
    <source>
        <dbReference type="Google" id="ProtNLM"/>
    </source>
</evidence>
<evidence type="ECO:0000313" key="2">
    <source>
        <dbReference type="EMBL" id="MBN7825421.1"/>
    </source>
</evidence>
<protein>
    <recommendedName>
        <fullName evidence="4">Lipoprotein</fullName>
    </recommendedName>
</protein>
<organism evidence="2 3">
    <name type="scientific">Bowmanella dokdonensis</name>
    <dbReference type="NCBI Taxonomy" id="751969"/>
    <lineage>
        <taxon>Bacteria</taxon>
        <taxon>Pseudomonadati</taxon>
        <taxon>Pseudomonadota</taxon>
        <taxon>Gammaproteobacteria</taxon>
        <taxon>Alteromonadales</taxon>
        <taxon>Alteromonadaceae</taxon>
        <taxon>Bowmanella</taxon>
    </lineage>
</organism>
<proteinExistence type="predicted"/>